<protein>
    <submittedName>
        <fullName evidence="6">Ankyrin repeat and death domain-containing protein 1A</fullName>
    </submittedName>
</protein>
<dbReference type="EMBL" id="BAAFSV010000005">
    <property type="protein sequence ID" value="GAB1319204.1"/>
    <property type="molecule type" value="Genomic_DNA"/>
</dbReference>
<dbReference type="RefSeq" id="XP_070920934.1">
    <property type="nucleotide sequence ID" value="XM_071064833.1"/>
</dbReference>
<accession>A0ABQ0GN68</accession>
<evidence type="ECO:0000256" key="2">
    <source>
        <dbReference type="ARBA" id="ARBA00023043"/>
    </source>
</evidence>
<dbReference type="PROSITE" id="PS50088">
    <property type="entry name" value="ANK_REPEAT"/>
    <property type="match status" value="1"/>
</dbReference>
<organism evidence="6 7">
    <name type="scientific">Madurella fahalii</name>
    <dbReference type="NCBI Taxonomy" id="1157608"/>
    <lineage>
        <taxon>Eukaryota</taxon>
        <taxon>Fungi</taxon>
        <taxon>Dikarya</taxon>
        <taxon>Ascomycota</taxon>
        <taxon>Pezizomycotina</taxon>
        <taxon>Sordariomycetes</taxon>
        <taxon>Sordariomycetidae</taxon>
        <taxon>Sordariales</taxon>
        <taxon>Sordariales incertae sedis</taxon>
        <taxon>Madurella</taxon>
    </lineage>
</organism>
<keyword evidence="1" id="KW-0677">Repeat</keyword>
<name>A0ABQ0GN68_9PEZI</name>
<evidence type="ECO:0000256" key="1">
    <source>
        <dbReference type="ARBA" id="ARBA00022737"/>
    </source>
</evidence>
<dbReference type="SMART" id="SM00248">
    <property type="entry name" value="ANK"/>
    <property type="match status" value="5"/>
</dbReference>
<dbReference type="InterPro" id="IPR001138">
    <property type="entry name" value="Zn2Cys6_DnaBD"/>
</dbReference>
<evidence type="ECO:0000256" key="3">
    <source>
        <dbReference type="ARBA" id="ARBA00023242"/>
    </source>
</evidence>
<dbReference type="Proteomes" id="UP001628179">
    <property type="component" value="Unassembled WGS sequence"/>
</dbReference>
<sequence>MSEDDAQTRLTGTKRKPRGRLDQIKCNFCRRDKQKCEPRARQWPEKCVRCVEKDFDCSPGARKKRKPSKVQIPASKEASIVVELQAETLETEAVRLSSTKNWTLADFSNAVSFVKVLKRALVNFDSFRREVADIVSGFGNTGEGSSPRGILALRGAVQALCQTLLCSISARTTIPLGQVDEKASLEVSTLRMLANDIIERPHAAPDYSGYTSTPFVVDASTKTILSSMISNLEIGAALLFQDEAFANNRCPSQDLEADLRVYWSLCSWFSSIVKNIWKNCLRSAVHDEIGKQLVDVIVGGPYISYIFDNSPWMTKLFNMELYWSIQDCLGTSVLHVLLREFGKRRLQGSSDEPPGLAKRIASHCRLPGNDLADRSGRSAIHIAAQHNLPDVVQALIDVGISPDSYTTASSSAMHFAAALGHSEVCAVLIHYIKDVNCLDKHGRAPLDYASRLGYSDIIRVLLRHPDIVVNRPGQGGDTPLMAALRSGQLRRGQSPGDDKGIWPAKTGPRTGAYKEFLHRTDVDFNVVNERRESALHIAVLQNDLEAVEVLAQRCGASINARDIKGRTALYCAVQNDSVEIFETLLSVPGINTNLPDDEGKTPMDHAVSNINGFIYSRLHGRVNREFSAPFVAGPGADPDTGPDAHWEDAVRGFWTARAAYTNPVNGFLPSMGGTVPERVCQTK</sequence>
<dbReference type="PANTHER" id="PTHR24198">
    <property type="entry name" value="ANKYRIN REPEAT AND PROTEIN KINASE DOMAIN-CONTAINING PROTEIN"/>
    <property type="match status" value="1"/>
</dbReference>
<dbReference type="Gene3D" id="1.25.40.20">
    <property type="entry name" value="Ankyrin repeat-containing domain"/>
    <property type="match status" value="2"/>
</dbReference>
<gene>
    <name evidence="6" type="ORF">MFIFM68171_09414</name>
</gene>
<keyword evidence="3" id="KW-0539">Nucleus</keyword>
<dbReference type="SUPFAM" id="SSF48403">
    <property type="entry name" value="Ankyrin repeat"/>
    <property type="match status" value="1"/>
</dbReference>
<dbReference type="InterPro" id="IPR036770">
    <property type="entry name" value="Ankyrin_rpt-contain_sf"/>
</dbReference>
<dbReference type="PROSITE" id="PS50297">
    <property type="entry name" value="ANK_REP_REGION"/>
    <property type="match status" value="1"/>
</dbReference>
<dbReference type="GeneID" id="98180156"/>
<keyword evidence="2 4" id="KW-0040">ANK repeat</keyword>
<comment type="caution">
    <text evidence="6">The sequence shown here is derived from an EMBL/GenBank/DDBJ whole genome shotgun (WGS) entry which is preliminary data.</text>
</comment>
<dbReference type="CDD" id="cd00067">
    <property type="entry name" value="GAL4"/>
    <property type="match status" value="1"/>
</dbReference>
<evidence type="ECO:0000313" key="6">
    <source>
        <dbReference type="EMBL" id="GAB1319204.1"/>
    </source>
</evidence>
<evidence type="ECO:0000313" key="7">
    <source>
        <dbReference type="Proteomes" id="UP001628179"/>
    </source>
</evidence>
<dbReference type="Pfam" id="PF12796">
    <property type="entry name" value="Ank_2"/>
    <property type="match status" value="2"/>
</dbReference>
<dbReference type="PROSITE" id="PS50048">
    <property type="entry name" value="ZN2_CY6_FUNGAL_2"/>
    <property type="match status" value="1"/>
</dbReference>
<evidence type="ECO:0000259" key="5">
    <source>
        <dbReference type="PROSITE" id="PS50048"/>
    </source>
</evidence>
<dbReference type="PANTHER" id="PTHR24198:SF165">
    <property type="entry name" value="ANKYRIN REPEAT-CONTAINING PROTEIN-RELATED"/>
    <property type="match status" value="1"/>
</dbReference>
<feature type="repeat" description="ANK" evidence="4">
    <location>
        <begin position="375"/>
        <end position="407"/>
    </location>
</feature>
<proteinExistence type="predicted"/>
<evidence type="ECO:0000256" key="4">
    <source>
        <dbReference type="PROSITE-ProRule" id="PRU00023"/>
    </source>
</evidence>
<keyword evidence="7" id="KW-1185">Reference proteome</keyword>
<reference evidence="6 7" key="1">
    <citation type="submission" date="2024-09" db="EMBL/GenBank/DDBJ databases">
        <title>Itraconazole resistance in Madurella fahalii resulting from another homologue of gene encoding cytochrome P450 14-alpha sterol demethylase (CYP51).</title>
        <authorList>
            <person name="Yoshioka I."/>
            <person name="Fahal A.H."/>
            <person name="Kaneko S."/>
            <person name="Yaguchi T."/>
        </authorList>
    </citation>
    <scope>NUCLEOTIDE SEQUENCE [LARGE SCALE GENOMIC DNA]</scope>
    <source>
        <strain evidence="6 7">IFM 68171</strain>
    </source>
</reference>
<feature type="domain" description="Zn(2)-C6 fungal-type" evidence="5">
    <location>
        <begin position="25"/>
        <end position="58"/>
    </location>
</feature>
<dbReference type="InterPro" id="IPR002110">
    <property type="entry name" value="Ankyrin_rpt"/>
</dbReference>